<name>Q6QNG2_NAEGR</name>
<keyword evidence="1" id="KW-1133">Transmembrane helix</keyword>
<dbReference type="EMBL" id="AY532616">
    <property type="protein sequence ID" value="AAS46033.1"/>
    <property type="molecule type" value="Genomic_DNA"/>
</dbReference>
<feature type="non-terminal residue" evidence="2">
    <location>
        <position position="1"/>
    </location>
</feature>
<keyword evidence="1" id="KW-0472">Membrane</keyword>
<accession>Q6QNG2</accession>
<sequence>TWILGTNLDKNSLPLKFPNTKKMNNKTLVPIIITPTTRNLHKQHKTPGFFDQVSGIYATNQFKLDMKPFEFRSGEPMWYSNFLGGIIISIPVAMGFFACFFSLFWYTFFDSQTTLGRSNPHPFLSIKNGADSQATINPLFRFCFPYGPQASDFKMLFWNELNKAKKHEL</sequence>
<reference evidence="2" key="1">
    <citation type="submission" date="2004-01" db="EMBL/GenBank/DDBJ databases">
        <authorList>
            <person name="Kang S.M."/>
            <person name="Lee J.H."/>
        </authorList>
    </citation>
    <scope>NUCLEOTIDE SEQUENCE</scope>
    <source>
        <strain evidence="2">NB-1</strain>
    </source>
</reference>
<evidence type="ECO:0000313" key="2">
    <source>
        <dbReference type="EMBL" id="AAS46033.1"/>
    </source>
</evidence>
<feature type="transmembrane region" description="Helical" evidence="1">
    <location>
        <begin position="82"/>
        <end position="108"/>
    </location>
</feature>
<dbReference type="VEuPathDB" id="AmoebaDB:NAEGRDRAFT_77903"/>
<gene>
    <name evidence="2" type="primary">DS35-2</name>
</gene>
<evidence type="ECO:0000256" key="1">
    <source>
        <dbReference type="SAM" id="Phobius"/>
    </source>
</evidence>
<keyword evidence="1" id="KW-0812">Transmembrane</keyword>
<dbReference type="AlphaFoldDB" id="Q6QNG2"/>
<organism evidence="2">
    <name type="scientific">Naegleria gruberi</name>
    <name type="common">Amoeba</name>
    <dbReference type="NCBI Taxonomy" id="5762"/>
    <lineage>
        <taxon>Eukaryota</taxon>
        <taxon>Discoba</taxon>
        <taxon>Heterolobosea</taxon>
        <taxon>Tetramitia</taxon>
        <taxon>Eutetramitia</taxon>
        <taxon>Vahlkampfiidae</taxon>
        <taxon>Naegleria</taxon>
    </lineage>
</organism>
<proteinExistence type="predicted"/>
<protein>
    <submittedName>
        <fullName evidence="2">Differentiation-specific protein 35-2</fullName>
    </submittedName>
</protein>